<dbReference type="Proteomes" id="UP000029986">
    <property type="component" value="Chromosome"/>
</dbReference>
<dbReference type="HOGENOM" id="CLU_2633148_0_0_6"/>
<name>A0A097QZB4_HAFAL</name>
<proteinExistence type="predicted"/>
<protein>
    <submittedName>
        <fullName evidence="1">Uncharacterized protein</fullName>
    </submittedName>
</protein>
<dbReference type="KEGG" id="hav:AT03_05135"/>
<accession>A0A097QZB4</accession>
<evidence type="ECO:0000313" key="2">
    <source>
        <dbReference type="Proteomes" id="UP000029986"/>
    </source>
</evidence>
<organism evidence="1 2">
    <name type="scientific">Hafnia alvei FB1</name>
    <dbReference type="NCBI Taxonomy" id="1453496"/>
    <lineage>
        <taxon>Bacteria</taxon>
        <taxon>Pseudomonadati</taxon>
        <taxon>Pseudomonadota</taxon>
        <taxon>Gammaproteobacteria</taxon>
        <taxon>Enterobacterales</taxon>
        <taxon>Hafniaceae</taxon>
        <taxon>Hafnia</taxon>
    </lineage>
</organism>
<keyword evidence="2" id="KW-1185">Reference proteome</keyword>
<dbReference type="EMBL" id="CP009706">
    <property type="protein sequence ID" value="AIU71834.1"/>
    <property type="molecule type" value="Genomic_DNA"/>
</dbReference>
<dbReference type="PATRIC" id="fig|1453496.5.peg.1021"/>
<dbReference type="AlphaFoldDB" id="A0A097QZB4"/>
<gene>
    <name evidence="1" type="ORF">AT03_05135</name>
</gene>
<evidence type="ECO:0000313" key="1">
    <source>
        <dbReference type="EMBL" id="AIU71834.1"/>
    </source>
</evidence>
<reference evidence="1 2" key="1">
    <citation type="journal article" date="2014" name="Gut Pathog.">
        <title>Gene clusters of Hafnia alvei strain FB1 important in survival and pathogenesis: a draft genome perspective.</title>
        <authorList>
            <person name="Tan J.Y."/>
            <person name="Yin W.F."/>
            <person name="Chan K.G."/>
        </authorList>
    </citation>
    <scope>NUCLEOTIDE SEQUENCE [LARGE SCALE GENOMIC DNA]</scope>
    <source>
        <strain evidence="1 2">FB1</strain>
    </source>
</reference>
<sequence length="77" mass="8925">MKNNIYDEVRELTHELENTGNDSLISSILDSIDFSSTSTEALFKIRFYLSQINKGHLNNYTTEKVTKIENEINKLLE</sequence>